<dbReference type="InterPro" id="IPR052360">
    <property type="entry name" value="Transcr_Regulatory_Proteins"/>
</dbReference>
<proteinExistence type="predicted"/>
<dbReference type="AlphaFoldDB" id="A0A9W9L6K8"/>
<dbReference type="PANTHER" id="PTHR36206:SF12">
    <property type="entry name" value="ASPERCRYPTIN BIOSYNTHESIS CLUSTER-SPECIFIC TRANSCRIPTION REGULATOR ATNN-RELATED"/>
    <property type="match status" value="1"/>
</dbReference>
<evidence type="ECO:0000256" key="6">
    <source>
        <dbReference type="ARBA" id="ARBA00023242"/>
    </source>
</evidence>
<evidence type="ECO:0000313" key="8">
    <source>
        <dbReference type="Proteomes" id="UP001147746"/>
    </source>
</evidence>
<gene>
    <name evidence="7" type="ORF">N7476_005179</name>
</gene>
<organism evidence="7 8">
    <name type="scientific">Penicillium atrosanguineum</name>
    <dbReference type="NCBI Taxonomy" id="1132637"/>
    <lineage>
        <taxon>Eukaryota</taxon>
        <taxon>Fungi</taxon>
        <taxon>Dikarya</taxon>
        <taxon>Ascomycota</taxon>
        <taxon>Pezizomycotina</taxon>
        <taxon>Eurotiomycetes</taxon>
        <taxon>Eurotiomycetidae</taxon>
        <taxon>Eurotiales</taxon>
        <taxon>Aspergillaceae</taxon>
        <taxon>Penicillium</taxon>
    </lineage>
</organism>
<dbReference type="SUPFAM" id="SSF57701">
    <property type="entry name" value="Zn2/Cys6 DNA-binding domain"/>
    <property type="match status" value="1"/>
</dbReference>
<dbReference type="EMBL" id="JAPZBO010000005">
    <property type="protein sequence ID" value="KAJ5314872.1"/>
    <property type="molecule type" value="Genomic_DNA"/>
</dbReference>
<dbReference type="GO" id="GO:0003677">
    <property type="term" value="F:DNA binding"/>
    <property type="evidence" value="ECO:0007669"/>
    <property type="project" value="UniProtKB-KW"/>
</dbReference>
<keyword evidence="8" id="KW-1185">Reference proteome</keyword>
<keyword evidence="2" id="KW-0862">Zinc</keyword>
<reference evidence="7" key="1">
    <citation type="submission" date="2022-12" db="EMBL/GenBank/DDBJ databases">
        <authorList>
            <person name="Petersen C."/>
        </authorList>
    </citation>
    <scope>NUCLEOTIDE SEQUENCE</scope>
    <source>
        <strain evidence="7">IBT 21472</strain>
    </source>
</reference>
<dbReference type="Proteomes" id="UP001147746">
    <property type="component" value="Unassembled WGS sequence"/>
</dbReference>
<dbReference type="InterPro" id="IPR001138">
    <property type="entry name" value="Zn2Cys6_DnaBD"/>
</dbReference>
<evidence type="ECO:0000256" key="2">
    <source>
        <dbReference type="ARBA" id="ARBA00022833"/>
    </source>
</evidence>
<accession>A0A9W9L6K8</accession>
<protein>
    <recommendedName>
        <fullName evidence="9">Zn(2)-C6 fungal-type domain-containing protein</fullName>
    </recommendedName>
</protein>
<name>A0A9W9L6K8_9EURO</name>
<evidence type="ECO:0000256" key="4">
    <source>
        <dbReference type="ARBA" id="ARBA00023125"/>
    </source>
</evidence>
<dbReference type="CDD" id="cd00067">
    <property type="entry name" value="GAL4"/>
    <property type="match status" value="1"/>
</dbReference>
<evidence type="ECO:0000313" key="7">
    <source>
        <dbReference type="EMBL" id="KAJ5314872.1"/>
    </source>
</evidence>
<keyword evidence="3" id="KW-0805">Transcription regulation</keyword>
<evidence type="ECO:0008006" key="9">
    <source>
        <dbReference type="Google" id="ProtNLM"/>
    </source>
</evidence>
<dbReference type="PANTHER" id="PTHR36206">
    <property type="entry name" value="ASPERCRYPTIN BIOSYNTHESIS CLUSTER-SPECIFIC TRANSCRIPTION REGULATOR ATNN-RELATED"/>
    <property type="match status" value="1"/>
</dbReference>
<comment type="caution">
    <text evidence="7">The sequence shown here is derived from an EMBL/GenBank/DDBJ whole genome shotgun (WGS) entry which is preliminary data.</text>
</comment>
<evidence type="ECO:0000256" key="3">
    <source>
        <dbReference type="ARBA" id="ARBA00023015"/>
    </source>
</evidence>
<dbReference type="GO" id="GO:0000981">
    <property type="term" value="F:DNA-binding transcription factor activity, RNA polymerase II-specific"/>
    <property type="evidence" value="ECO:0007669"/>
    <property type="project" value="InterPro"/>
</dbReference>
<reference evidence="7" key="2">
    <citation type="journal article" date="2023" name="IMA Fungus">
        <title>Comparative genomic study of the Penicillium genus elucidates a diverse pangenome and 15 lateral gene transfer events.</title>
        <authorList>
            <person name="Petersen C."/>
            <person name="Sorensen T."/>
            <person name="Nielsen M.R."/>
            <person name="Sondergaard T.E."/>
            <person name="Sorensen J.L."/>
            <person name="Fitzpatrick D.A."/>
            <person name="Frisvad J.C."/>
            <person name="Nielsen K.L."/>
        </authorList>
    </citation>
    <scope>NUCLEOTIDE SEQUENCE</scope>
    <source>
        <strain evidence="7">IBT 21472</strain>
    </source>
</reference>
<keyword evidence="6" id="KW-0539">Nucleus</keyword>
<sequence>MPCVDNGVRRFKFQEQNFTSSKAEQHPIERSVIIVGPPTAHKACDSKPRVASTKAIRAYNTIGGNGCKTCRIRTVHCDEVRPAYKRCVSIGRKCSGCVTIPAFEFPKPQNPSIWHLQVVANPIPPLPGKKPKEIRSFRFFVDVTAPSLGSVFDPTFWKTEIPRACYLDDAIWHAIVSLASAHESSVSTVPAGTSTTPANLHTLLHYNLAVHDLLKSYSSNGWWRVLTLSILFTAICCTENKYPEAQMHFKSGYNLICEIDTPDPHCPHETLPKERAPRWNRLQSRTPNPVSVASLRSMLEALELQNRKLDAAKT</sequence>
<dbReference type="InterPro" id="IPR036864">
    <property type="entry name" value="Zn2-C6_fun-type_DNA-bd_sf"/>
</dbReference>
<keyword evidence="5" id="KW-0804">Transcription</keyword>
<keyword evidence="4" id="KW-0238">DNA-binding</keyword>
<dbReference type="GO" id="GO:0008270">
    <property type="term" value="F:zinc ion binding"/>
    <property type="evidence" value="ECO:0007669"/>
    <property type="project" value="InterPro"/>
</dbReference>
<evidence type="ECO:0000256" key="5">
    <source>
        <dbReference type="ARBA" id="ARBA00023163"/>
    </source>
</evidence>
<keyword evidence="1" id="KW-0479">Metal-binding</keyword>
<evidence type="ECO:0000256" key="1">
    <source>
        <dbReference type="ARBA" id="ARBA00022723"/>
    </source>
</evidence>